<evidence type="ECO:0000313" key="1">
    <source>
        <dbReference type="EMBL" id="OOG21478.1"/>
    </source>
</evidence>
<name>A0A1V3N9B6_9GAMM</name>
<organism evidence="1 2">
    <name type="scientific">Thioalkalivibrio denitrificans</name>
    <dbReference type="NCBI Taxonomy" id="108003"/>
    <lineage>
        <taxon>Bacteria</taxon>
        <taxon>Pseudomonadati</taxon>
        <taxon>Pseudomonadota</taxon>
        <taxon>Gammaproteobacteria</taxon>
        <taxon>Chromatiales</taxon>
        <taxon>Ectothiorhodospiraceae</taxon>
        <taxon>Thioalkalivibrio</taxon>
    </lineage>
</organism>
<evidence type="ECO:0000313" key="2">
    <source>
        <dbReference type="Proteomes" id="UP000189462"/>
    </source>
</evidence>
<proteinExistence type="predicted"/>
<reference evidence="1 2" key="1">
    <citation type="submission" date="2017-02" db="EMBL/GenBank/DDBJ databases">
        <title>Genomic diversity within the haloalkaliphilic genus Thioalkalivibrio.</title>
        <authorList>
            <person name="Ahn A.-C."/>
            <person name="Meier-Kolthoff J."/>
            <person name="Overmars L."/>
            <person name="Richter M."/>
            <person name="Woyke T."/>
            <person name="Sorokin D.Y."/>
            <person name="Muyzer G."/>
        </authorList>
    </citation>
    <scope>NUCLEOTIDE SEQUENCE [LARGE SCALE GENOMIC DNA]</scope>
    <source>
        <strain evidence="1 2">ALJD</strain>
    </source>
</reference>
<gene>
    <name evidence="1" type="ORF">B1C78_16060</name>
</gene>
<dbReference type="Proteomes" id="UP000189462">
    <property type="component" value="Unassembled WGS sequence"/>
</dbReference>
<accession>A0A1V3N9B6</accession>
<protein>
    <submittedName>
        <fullName evidence="1">Uncharacterized protein</fullName>
    </submittedName>
</protein>
<dbReference type="EMBL" id="MVBK01000124">
    <property type="protein sequence ID" value="OOG21478.1"/>
    <property type="molecule type" value="Genomic_DNA"/>
</dbReference>
<comment type="caution">
    <text evidence="1">The sequence shown here is derived from an EMBL/GenBank/DDBJ whole genome shotgun (WGS) entry which is preliminary data.</text>
</comment>
<keyword evidence="2" id="KW-1185">Reference proteome</keyword>
<dbReference type="AlphaFoldDB" id="A0A1V3N9B6"/>
<sequence>MPIPTAVVRLRAIHINVESHARATLAAPTADALRHNAVGIIAVRLDAAADRCVDADFHLAAEPAVTAAPAHTDTGIHIPALFAADAEPDTDARAAAAAATADAGGQDAVGTRAKGGENSRMVNFDGAGYPTFATTAAHRHRDVLGLTAAKSSGQREAAIAAAVAGALGADAMGLAALRDDVARTGKRGRRD</sequence>